<dbReference type="GO" id="GO:0042420">
    <property type="term" value="P:dopamine catabolic process"/>
    <property type="evidence" value="ECO:0007669"/>
    <property type="project" value="TreeGrafter"/>
</dbReference>
<dbReference type="GO" id="GO:0030667">
    <property type="term" value="C:secretory granule membrane"/>
    <property type="evidence" value="ECO:0007669"/>
    <property type="project" value="TreeGrafter"/>
</dbReference>
<keyword evidence="8" id="KW-0186">Copper</keyword>
<feature type="domain" description="Copper type II ascorbate-dependent monooxygenase C-terminal" evidence="15">
    <location>
        <begin position="382"/>
        <end position="533"/>
    </location>
</feature>
<dbReference type="GO" id="GO:0004500">
    <property type="term" value="F:dopamine beta-monooxygenase activity"/>
    <property type="evidence" value="ECO:0007669"/>
    <property type="project" value="InterPro"/>
</dbReference>
<keyword evidence="4" id="KW-0812">Transmembrane</keyword>
<proteinExistence type="evidence at transcript level"/>
<evidence type="ECO:0000256" key="1">
    <source>
        <dbReference type="ARBA" id="ARBA00001973"/>
    </source>
</evidence>
<dbReference type="InterPro" id="IPR000323">
    <property type="entry name" value="Cu2_ascorb_mOase_N"/>
</dbReference>
<accession>A0A7U0YER8</accession>
<dbReference type="GO" id="GO:0005615">
    <property type="term" value="C:extracellular space"/>
    <property type="evidence" value="ECO:0007669"/>
    <property type="project" value="TreeGrafter"/>
</dbReference>
<dbReference type="Pfam" id="PF01082">
    <property type="entry name" value="Cu2_monooxygen"/>
    <property type="match status" value="1"/>
</dbReference>
<dbReference type="FunFam" id="2.60.120.310:FF:000004">
    <property type="entry name" value="DBH-like monooxygenase protein 1"/>
    <property type="match status" value="1"/>
</dbReference>
<evidence type="ECO:0000256" key="3">
    <source>
        <dbReference type="ARBA" id="ARBA00010676"/>
    </source>
</evidence>
<dbReference type="AlphaFoldDB" id="A0A7U0YER8"/>
<evidence type="ECO:0000256" key="12">
    <source>
        <dbReference type="ARBA" id="ARBA00023180"/>
    </source>
</evidence>
<dbReference type="InterPro" id="IPR014784">
    <property type="entry name" value="Cu2_ascorb_mOase-like_C"/>
</dbReference>
<evidence type="ECO:0000259" key="15">
    <source>
        <dbReference type="Pfam" id="PF03712"/>
    </source>
</evidence>
<dbReference type="Pfam" id="PF03712">
    <property type="entry name" value="Cu2_monoox_C"/>
    <property type="match status" value="1"/>
</dbReference>
<dbReference type="PROSITE" id="PS00084">
    <property type="entry name" value="CU2_MONOOXYGENASE_1"/>
    <property type="match status" value="1"/>
</dbReference>
<evidence type="ECO:0000259" key="14">
    <source>
        <dbReference type="Pfam" id="PF01082"/>
    </source>
</evidence>
<evidence type="ECO:0000256" key="11">
    <source>
        <dbReference type="ARBA" id="ARBA00023157"/>
    </source>
</evidence>
<keyword evidence="7" id="KW-0560">Oxidoreductase</keyword>
<reference evidence="16" key="1">
    <citation type="submission" date="2020-12" db="EMBL/GenBank/DDBJ databases">
        <title>Neural signatures in transcriptome of heterophyid trematode Cryptocolyle lingua.</title>
        <authorList>
            <person name="Gorbushin A.M."/>
            <person name="Tolstenkov O."/>
        </authorList>
    </citation>
    <scope>NUCLEOTIDE SEQUENCE</scope>
</reference>
<dbReference type="InterPro" id="IPR024548">
    <property type="entry name" value="Cu2_monoox_C"/>
</dbReference>
<evidence type="ECO:0000256" key="8">
    <source>
        <dbReference type="ARBA" id="ARBA00023008"/>
    </source>
</evidence>
<protein>
    <submittedName>
        <fullName evidence="16">Dopamine beta-hydroxylase</fullName>
    </submittedName>
</protein>
<dbReference type="Gene3D" id="2.60.120.310">
    <property type="entry name" value="Copper type II, ascorbate-dependent monooxygenase, N-terminal domain"/>
    <property type="match status" value="1"/>
</dbReference>
<dbReference type="GO" id="GO:0006589">
    <property type="term" value="P:octopamine biosynthetic process"/>
    <property type="evidence" value="ECO:0007669"/>
    <property type="project" value="TreeGrafter"/>
</dbReference>
<keyword evidence="10" id="KW-0472">Membrane</keyword>
<dbReference type="FunFam" id="2.60.120.230:FF:000001">
    <property type="entry name" value="Monooxygenase, DBH-like 1"/>
    <property type="match status" value="1"/>
</dbReference>
<name>A0A7U0YER8_9TREM</name>
<keyword evidence="13" id="KW-0732">Signal</keyword>
<dbReference type="GO" id="GO:0042421">
    <property type="term" value="P:norepinephrine biosynthetic process"/>
    <property type="evidence" value="ECO:0007669"/>
    <property type="project" value="TreeGrafter"/>
</dbReference>
<evidence type="ECO:0000256" key="6">
    <source>
        <dbReference type="ARBA" id="ARBA00022989"/>
    </source>
</evidence>
<organism evidence="16">
    <name type="scientific">Cryptocotyle lingua</name>
    <dbReference type="NCBI Taxonomy" id="66766"/>
    <lineage>
        <taxon>Eukaryota</taxon>
        <taxon>Metazoa</taxon>
        <taxon>Spiralia</taxon>
        <taxon>Lophotrochozoa</taxon>
        <taxon>Platyhelminthes</taxon>
        <taxon>Trematoda</taxon>
        <taxon>Digenea</taxon>
        <taxon>Opisthorchiida</taxon>
        <taxon>Opisthorchiata</taxon>
        <taxon>Heterophyidae</taxon>
        <taxon>Cryptocotyle</taxon>
    </lineage>
</organism>
<keyword evidence="9" id="KW-0503">Monooxygenase</keyword>
<evidence type="ECO:0000256" key="13">
    <source>
        <dbReference type="SAM" id="SignalP"/>
    </source>
</evidence>
<dbReference type="SUPFAM" id="SSF49742">
    <property type="entry name" value="PHM/PNGase F"/>
    <property type="match status" value="2"/>
</dbReference>
<comment type="subcellular location">
    <subcellularLocation>
        <location evidence="2">Membrane</location>
    </subcellularLocation>
</comment>
<evidence type="ECO:0000256" key="2">
    <source>
        <dbReference type="ARBA" id="ARBA00004370"/>
    </source>
</evidence>
<keyword evidence="6" id="KW-1133">Transmembrane helix</keyword>
<comment type="cofactor">
    <cofactor evidence="1">
        <name>Cu(2+)</name>
        <dbReference type="ChEBI" id="CHEBI:29036"/>
    </cofactor>
</comment>
<evidence type="ECO:0000256" key="10">
    <source>
        <dbReference type="ARBA" id="ARBA00023136"/>
    </source>
</evidence>
<evidence type="ECO:0000256" key="4">
    <source>
        <dbReference type="ARBA" id="ARBA00022692"/>
    </source>
</evidence>
<evidence type="ECO:0000256" key="7">
    <source>
        <dbReference type="ARBA" id="ARBA00023002"/>
    </source>
</evidence>
<dbReference type="PANTHER" id="PTHR10157">
    <property type="entry name" value="DOPAMINE BETA HYDROXYLASE RELATED"/>
    <property type="match status" value="1"/>
</dbReference>
<feature type="domain" description="Copper type II ascorbate-dependent monooxygenase N-terminal" evidence="14">
    <location>
        <begin position="236"/>
        <end position="361"/>
    </location>
</feature>
<keyword evidence="5" id="KW-0479">Metal-binding</keyword>
<comment type="similarity">
    <text evidence="3">Belongs to the copper type II ascorbate-dependent monooxygenase family.</text>
</comment>
<dbReference type="GO" id="GO:0005507">
    <property type="term" value="F:copper ion binding"/>
    <property type="evidence" value="ECO:0007669"/>
    <property type="project" value="InterPro"/>
</dbReference>
<dbReference type="PANTHER" id="PTHR10157:SF29">
    <property type="entry name" value="DOPAMINE BETA-HYDROXYLASE"/>
    <property type="match status" value="1"/>
</dbReference>
<keyword evidence="11" id="KW-1015">Disulfide bond</keyword>
<gene>
    <name evidence="16" type="primary">DBH</name>
</gene>
<dbReference type="EMBL" id="MW361181">
    <property type="protein sequence ID" value="QQY02559.1"/>
    <property type="molecule type" value="mRNA"/>
</dbReference>
<dbReference type="InterPro" id="IPR000945">
    <property type="entry name" value="DBH-like"/>
</dbReference>
<dbReference type="Gene3D" id="2.60.120.230">
    <property type="match status" value="1"/>
</dbReference>
<dbReference type="InterPro" id="IPR020611">
    <property type="entry name" value="Cu2_ascorb_mOase_CS-1"/>
</dbReference>
<evidence type="ECO:0000256" key="5">
    <source>
        <dbReference type="ARBA" id="ARBA00022723"/>
    </source>
</evidence>
<sequence>MYGMRIQFCNIFWLSLVLCATQRTPYQYHVDVRGSAVRYKFEWNVTSDQERLRFRTCLHSKRLGELSVFGVAFGLQDVPNNLDMVMIVIPWTNEPVFAGGFTDSEGIIHIESQATSDKAGFEWELLNKDQLCFAFERRALSCSPHGYSIDDQTTRVFLFQQFGRPKNLRDFYNYEEPYSTGWWNRTIKPQRDFASALFDQRPVHFSSLSHSLTRVQLIKSPLENALQNTYVHSEVFELTVGEVEIPKDKTTYWCKTDKLPQFDSKYHIIRYEPIIPESSHGFVHHMEVFLCTGAHRVRQYNGPCNSETKPMGLRQCRQVIGAWAMGATGLTMPREAGIAIGGVDQSQDVVIEMHYNNPNQVRGKIDNSGFRFFVTSQLRKFDVGVIELGLVYSPRNSIPPGQKMFKLSGYCGSQCTDLALPSQGITVFASQLHTHERGRKVVTYHLRNGRRLADLNRDEHYSPHFQEIRRLQQPVQVHRGDTLVTTCTYDTATYSDVIFGGLGQDDEMCLNYIFYYPKIDLELCKSEVSQPELDDFLQRILGDSHVRIPGSVEDKFNSVNWMKGDHAEKLAQFYSKAMLEMHCNSSTGTRIPGSAAHVMPVAVPKWPIPNSLLNKLKCLLFNN</sequence>
<keyword evidence="12" id="KW-0325">Glycoprotein</keyword>
<feature type="signal peptide" evidence="13">
    <location>
        <begin position="1"/>
        <end position="19"/>
    </location>
</feature>
<feature type="chain" id="PRO_5031085724" evidence="13">
    <location>
        <begin position="20"/>
        <end position="623"/>
    </location>
</feature>
<dbReference type="InterPro" id="IPR036939">
    <property type="entry name" value="Cu2_ascorb_mOase_N_sf"/>
</dbReference>
<evidence type="ECO:0000256" key="9">
    <source>
        <dbReference type="ARBA" id="ARBA00023033"/>
    </source>
</evidence>
<evidence type="ECO:0000313" key="16">
    <source>
        <dbReference type="EMBL" id="QQY02559.1"/>
    </source>
</evidence>
<dbReference type="InterPro" id="IPR008977">
    <property type="entry name" value="PHM/PNGase_F_dom_sf"/>
</dbReference>